<organism evidence="1 2">
    <name type="scientific">Vitis vinifera</name>
    <name type="common">Grape</name>
    <dbReference type="NCBI Taxonomy" id="29760"/>
    <lineage>
        <taxon>Eukaryota</taxon>
        <taxon>Viridiplantae</taxon>
        <taxon>Streptophyta</taxon>
        <taxon>Embryophyta</taxon>
        <taxon>Tracheophyta</taxon>
        <taxon>Spermatophyta</taxon>
        <taxon>Magnoliopsida</taxon>
        <taxon>eudicotyledons</taxon>
        <taxon>Gunneridae</taxon>
        <taxon>Pentapetalae</taxon>
        <taxon>rosids</taxon>
        <taxon>Vitales</taxon>
        <taxon>Vitaceae</taxon>
        <taxon>Viteae</taxon>
        <taxon>Vitis</taxon>
    </lineage>
</organism>
<dbReference type="OrthoDB" id="1470835at2759"/>
<evidence type="ECO:0000313" key="1">
    <source>
        <dbReference type="EMBL" id="RVW38801.1"/>
    </source>
</evidence>
<proteinExistence type="predicted"/>
<sequence length="235" mass="26800">MNCWHQSYILSLWTEEKGGSTGRGLYHERSKEVSVVKENFFNHPHSSQVLNTRSLPTEGRKAWLLTPFVDRSKRSTKTSSGMVIRSGSNPLPSVRFARIEKRGWGDERGWITAGSLLSRAKACASRCGWVLFSERTRRLIDSTLYHVYQHYVYHPLAKDIISLPRLDLQQHNHHLESMATFSSNPTSPDCVFVAPTVIMDGWGLEKDGKLGRWSNVSCEAFVWNFSRRANKDGCK</sequence>
<protein>
    <submittedName>
        <fullName evidence="1">Uncharacterized protein</fullName>
    </submittedName>
</protein>
<dbReference type="AlphaFoldDB" id="A0A438DTK8"/>
<comment type="caution">
    <text evidence="1">The sequence shown here is derived from an EMBL/GenBank/DDBJ whole genome shotgun (WGS) entry which is preliminary data.</text>
</comment>
<reference evidence="1 2" key="1">
    <citation type="journal article" date="2018" name="PLoS Genet.">
        <title>Population sequencing reveals clonal diversity and ancestral inbreeding in the grapevine cultivar Chardonnay.</title>
        <authorList>
            <person name="Roach M.J."/>
            <person name="Johnson D.L."/>
            <person name="Bohlmann J."/>
            <person name="van Vuuren H.J."/>
            <person name="Jones S.J."/>
            <person name="Pretorius I.S."/>
            <person name="Schmidt S.A."/>
            <person name="Borneman A.R."/>
        </authorList>
    </citation>
    <scope>NUCLEOTIDE SEQUENCE [LARGE SCALE GENOMIC DNA]</scope>
    <source>
        <strain evidence="2">cv. Chardonnay</strain>
        <tissue evidence="1">Leaf</tissue>
    </source>
</reference>
<gene>
    <name evidence="1" type="ORF">CK203_074169</name>
</gene>
<dbReference type="Proteomes" id="UP000288805">
    <property type="component" value="Unassembled WGS sequence"/>
</dbReference>
<accession>A0A438DTK8</accession>
<evidence type="ECO:0000313" key="2">
    <source>
        <dbReference type="Proteomes" id="UP000288805"/>
    </source>
</evidence>
<name>A0A438DTK8_VITVI</name>
<dbReference type="EMBL" id="QGNW01001500">
    <property type="protein sequence ID" value="RVW38801.1"/>
    <property type="molecule type" value="Genomic_DNA"/>
</dbReference>